<dbReference type="Proteomes" id="UP000095281">
    <property type="component" value="Unplaced"/>
</dbReference>
<keyword evidence="1" id="KW-1133">Transmembrane helix</keyword>
<organism evidence="2 3">
    <name type="scientific">Meloidogyne hapla</name>
    <name type="common">Root-knot nematode worm</name>
    <dbReference type="NCBI Taxonomy" id="6305"/>
    <lineage>
        <taxon>Eukaryota</taxon>
        <taxon>Metazoa</taxon>
        <taxon>Ecdysozoa</taxon>
        <taxon>Nematoda</taxon>
        <taxon>Chromadorea</taxon>
        <taxon>Rhabditida</taxon>
        <taxon>Tylenchina</taxon>
        <taxon>Tylenchomorpha</taxon>
        <taxon>Tylenchoidea</taxon>
        <taxon>Meloidogynidae</taxon>
        <taxon>Meloidogyninae</taxon>
        <taxon>Meloidogyne</taxon>
    </lineage>
</organism>
<name>A0A1I8BKT1_MELHA</name>
<proteinExistence type="predicted"/>
<evidence type="ECO:0000256" key="1">
    <source>
        <dbReference type="SAM" id="Phobius"/>
    </source>
</evidence>
<keyword evidence="1" id="KW-0812">Transmembrane</keyword>
<protein>
    <submittedName>
        <fullName evidence="3">G_PROTEIN_RECEP_F1_2 domain-containing protein</fullName>
    </submittedName>
</protein>
<dbReference type="WBParaSite" id="MhA1_Contig280.frz3.gene13">
    <property type="protein sequence ID" value="MhA1_Contig280.frz3.gene13"/>
    <property type="gene ID" value="MhA1_Contig280.frz3.gene13"/>
</dbReference>
<feature type="transmembrane region" description="Helical" evidence="1">
    <location>
        <begin position="118"/>
        <end position="141"/>
    </location>
</feature>
<dbReference type="AlphaFoldDB" id="A0A1I8BKT1"/>
<keyword evidence="1" id="KW-0472">Membrane</keyword>
<evidence type="ECO:0000313" key="2">
    <source>
        <dbReference type="Proteomes" id="UP000095281"/>
    </source>
</evidence>
<reference evidence="3" key="1">
    <citation type="submission" date="2016-11" db="UniProtKB">
        <authorList>
            <consortium name="WormBaseParasite"/>
        </authorList>
    </citation>
    <scope>IDENTIFICATION</scope>
</reference>
<evidence type="ECO:0000313" key="3">
    <source>
        <dbReference type="WBParaSite" id="MhA1_Contig280.frz3.gene13"/>
    </source>
</evidence>
<sequence>MLACGRAELAVRKMTVKMNLFIWIRRIPPRLLDLHRQAESRGDKVLIFGSVLFLTAECICEIMELLFFSFRNKRVYLAIKILDILYSVNNLASNFLEAFCLMKLIAIKDSFLKELSAILPFIATCCTILNLTDFAMTYFYIETEKHHLKVYRPLLLCSILQNVDTYRKKKGSSYRKSYRTFRASGWEIGI</sequence>
<accession>A0A1I8BKT1</accession>
<keyword evidence="2" id="KW-1185">Reference proteome</keyword>
<feature type="transmembrane region" description="Helical" evidence="1">
    <location>
        <begin position="45"/>
        <end position="70"/>
    </location>
</feature>